<dbReference type="InterPro" id="IPR023302">
    <property type="entry name" value="Pept_S9A_N"/>
</dbReference>
<evidence type="ECO:0000313" key="10">
    <source>
        <dbReference type="EMBL" id="KAG0560978.1"/>
    </source>
</evidence>
<dbReference type="PRINTS" id="PR00862">
    <property type="entry name" value="PROLIGOPTASE"/>
</dbReference>
<feature type="domain" description="Peptidase S9A N-terminal" evidence="9">
    <location>
        <begin position="115"/>
        <end position="535"/>
    </location>
</feature>
<dbReference type="PANTHER" id="PTHR11757">
    <property type="entry name" value="PROTEASE FAMILY S9A OLIGOPEPTIDASE"/>
    <property type="match status" value="1"/>
</dbReference>
<comment type="caution">
    <text evidence="10">The sequence shown here is derived from an EMBL/GenBank/DDBJ whole genome shotgun (WGS) entry which is preliminary data.</text>
</comment>
<accession>A0A8T0GTJ9</accession>
<organism evidence="10 11">
    <name type="scientific">Ceratodon purpureus</name>
    <name type="common">Fire moss</name>
    <name type="synonym">Dicranum purpureum</name>
    <dbReference type="NCBI Taxonomy" id="3225"/>
    <lineage>
        <taxon>Eukaryota</taxon>
        <taxon>Viridiplantae</taxon>
        <taxon>Streptophyta</taxon>
        <taxon>Embryophyta</taxon>
        <taxon>Bryophyta</taxon>
        <taxon>Bryophytina</taxon>
        <taxon>Bryopsida</taxon>
        <taxon>Dicranidae</taxon>
        <taxon>Pseudoditrichales</taxon>
        <taxon>Ditrichaceae</taxon>
        <taxon>Ceratodon</taxon>
    </lineage>
</organism>
<dbReference type="InterPro" id="IPR002470">
    <property type="entry name" value="Peptidase_S9A"/>
</dbReference>
<sequence length="820" mass="93379">MLGLGWEAPIMLPGEMVLMKLFPNHHMFCCFSFGYVHSQLRRDPQSAGKGWSPRCITTVIGHMMLRLPLLLSRAPLQRFSSWRKVDGTRPLSSVKVLARVLEARAAAAMGMIAKPPVAKKVSHVLETLGDKREDSYYWIRDDERKNPEVLAYLAEENNYTDAVTEDTKDLQELIYQEMRSKIKEDDVSAPLRSGPFFYYRKNLEGQQYTVHCRRMAPGGEGPGHVDEVMETGNGVPEEEVILDENKEAKEFEFYHVGEVKVSPNHKLLAVTEDFTGDEIYTIRVIDIATGQLVAKKITNVTSQIEWLKDNETLIYVTQDEVHRPYKVWRHKLNNEQSDDTLLYHEENEEHYLDLHKSESDEYVFVISGTKVTQFVLYLSCNEPEGDMKPLSPHIEGEDYFATHRADHFYFTRRSEEIFNSELLVAPVNNVSSLKVLLPHRPSVKLENIQASKDHLIVYVREDGLQAIVIYALPPAGTPVESLPEGQKIKFPEPTYSLEDESSQFNSHVFRYGYSSLRTPQSVYDYDMNTSKSVLKKLKPVLGGFDVNKYETVRPWATARDGTRVPISIIYRKDLVRLDGTDPLFLSGYGSYEVPNDPEFNVHRLTLIDRGFVFAVAHIRGGGELGRKWYENGKLLCKKNTFTDFIDCAEYLLENKYGSKDKIAVQGRSAGGLLMGAVLTMRPDLFTTVVAEVAFVDVLTTMLDASIPLTTAEWEEWGNPTKEEYYYYMKSYSPQDNIQSRDYPNVLVTGGLNDPRVAYWEPAKFVAKLRELKTDSNLLLLKCDMGAGHFSKSGRFDKLKELAFTYAFVLKTLGLLPSSNP</sequence>
<dbReference type="InterPro" id="IPR001375">
    <property type="entry name" value="Peptidase_S9_cat"/>
</dbReference>
<evidence type="ECO:0000256" key="3">
    <source>
        <dbReference type="ARBA" id="ARBA00022670"/>
    </source>
</evidence>
<evidence type="ECO:0000256" key="5">
    <source>
        <dbReference type="ARBA" id="ARBA00022825"/>
    </source>
</evidence>
<keyword evidence="4 7" id="KW-0378">Hydrolase</keyword>
<dbReference type="AlphaFoldDB" id="A0A8T0GTJ9"/>
<proteinExistence type="inferred from homology"/>
<dbReference type="InterPro" id="IPR051543">
    <property type="entry name" value="Serine_Peptidase_S9A"/>
</dbReference>
<dbReference type="GO" id="GO:0004252">
    <property type="term" value="F:serine-type endopeptidase activity"/>
    <property type="evidence" value="ECO:0007669"/>
    <property type="project" value="UniProtKB-UniRule"/>
</dbReference>
<dbReference type="EMBL" id="CM026430">
    <property type="protein sequence ID" value="KAG0560978.1"/>
    <property type="molecule type" value="Genomic_DNA"/>
</dbReference>
<protein>
    <recommendedName>
        <fullName evidence="7">Prolyl endopeptidase</fullName>
        <ecNumber evidence="7">3.4.21.-</ecNumber>
    </recommendedName>
</protein>
<dbReference type="InterPro" id="IPR029058">
    <property type="entry name" value="AB_hydrolase_fold"/>
</dbReference>
<dbReference type="SUPFAM" id="SSF50993">
    <property type="entry name" value="Peptidase/esterase 'gauge' domain"/>
    <property type="match status" value="1"/>
</dbReference>
<dbReference type="Proteomes" id="UP000822688">
    <property type="component" value="Chromosome 9"/>
</dbReference>
<dbReference type="PANTHER" id="PTHR11757:SF19">
    <property type="entry name" value="PROLYL ENDOPEPTIDASE-LIKE"/>
    <property type="match status" value="1"/>
</dbReference>
<dbReference type="GO" id="GO:0005829">
    <property type="term" value="C:cytosol"/>
    <property type="evidence" value="ECO:0007669"/>
    <property type="project" value="TreeGrafter"/>
</dbReference>
<dbReference type="Pfam" id="PF00326">
    <property type="entry name" value="Peptidase_S9"/>
    <property type="match status" value="1"/>
</dbReference>
<comment type="similarity">
    <text evidence="2 7">Belongs to the peptidase S9A family.</text>
</comment>
<gene>
    <name evidence="10" type="ORF">KC19_9G027600</name>
</gene>
<comment type="catalytic activity">
    <reaction evidence="1">
        <text>Hydrolysis of Pro-|-Xaa &gt;&gt; Ala-|-Xaa in oligopeptides.</text>
        <dbReference type="EC" id="3.4.21.26"/>
    </reaction>
</comment>
<evidence type="ECO:0000256" key="4">
    <source>
        <dbReference type="ARBA" id="ARBA00022801"/>
    </source>
</evidence>
<keyword evidence="5 7" id="KW-0720">Serine protease</keyword>
<reference evidence="10" key="1">
    <citation type="submission" date="2020-06" db="EMBL/GenBank/DDBJ databases">
        <title>WGS assembly of Ceratodon purpureus strain R40.</title>
        <authorList>
            <person name="Carey S.B."/>
            <person name="Jenkins J."/>
            <person name="Shu S."/>
            <person name="Lovell J.T."/>
            <person name="Sreedasyam A."/>
            <person name="Maumus F."/>
            <person name="Tiley G.P."/>
            <person name="Fernandez-Pozo N."/>
            <person name="Barry K."/>
            <person name="Chen C."/>
            <person name="Wang M."/>
            <person name="Lipzen A."/>
            <person name="Daum C."/>
            <person name="Saski C.A."/>
            <person name="Payton A.C."/>
            <person name="Mcbreen J.C."/>
            <person name="Conrad R.E."/>
            <person name="Kollar L.M."/>
            <person name="Olsson S."/>
            <person name="Huttunen S."/>
            <person name="Landis J.B."/>
            <person name="Wickett N.J."/>
            <person name="Johnson M.G."/>
            <person name="Rensing S.A."/>
            <person name="Grimwood J."/>
            <person name="Schmutz J."/>
            <person name="Mcdaniel S.F."/>
        </authorList>
    </citation>
    <scope>NUCLEOTIDE SEQUENCE</scope>
    <source>
        <strain evidence="10">R40</strain>
    </source>
</reference>
<keyword evidence="3 7" id="KW-0645">Protease</keyword>
<comment type="function">
    <text evidence="6">Serine peptidase whose precise substrate specificity remains unclear. Does not cleave peptides after a arginine or lysine residue. Regulates trans-Golgi network morphology and sorting by regulating the membrane binding of the AP-1 complex. May play a role in the regulation of synaptic vesicle exocytosis.</text>
</comment>
<evidence type="ECO:0000256" key="1">
    <source>
        <dbReference type="ARBA" id="ARBA00001070"/>
    </source>
</evidence>
<evidence type="ECO:0000313" key="11">
    <source>
        <dbReference type="Proteomes" id="UP000822688"/>
    </source>
</evidence>
<dbReference type="EC" id="3.4.21.-" evidence="7"/>
<feature type="domain" description="Peptidase S9 prolyl oligopeptidase catalytic" evidence="8">
    <location>
        <begin position="598"/>
        <end position="813"/>
    </location>
</feature>
<keyword evidence="11" id="KW-1185">Reference proteome</keyword>
<evidence type="ECO:0000256" key="6">
    <source>
        <dbReference type="ARBA" id="ARBA00045448"/>
    </source>
</evidence>
<dbReference type="Gene3D" id="3.40.50.1820">
    <property type="entry name" value="alpha/beta hydrolase"/>
    <property type="match status" value="1"/>
</dbReference>
<evidence type="ECO:0000256" key="2">
    <source>
        <dbReference type="ARBA" id="ARBA00005228"/>
    </source>
</evidence>
<evidence type="ECO:0000256" key="7">
    <source>
        <dbReference type="RuleBase" id="RU368024"/>
    </source>
</evidence>
<evidence type="ECO:0000259" key="9">
    <source>
        <dbReference type="Pfam" id="PF02897"/>
    </source>
</evidence>
<dbReference type="GO" id="GO:0006508">
    <property type="term" value="P:proteolysis"/>
    <property type="evidence" value="ECO:0007669"/>
    <property type="project" value="UniProtKB-KW"/>
</dbReference>
<dbReference type="SUPFAM" id="SSF53474">
    <property type="entry name" value="alpha/beta-Hydrolases"/>
    <property type="match status" value="1"/>
</dbReference>
<dbReference type="FunFam" id="3.40.50.1820:FF:000005">
    <property type="entry name" value="Prolyl endopeptidase"/>
    <property type="match status" value="1"/>
</dbReference>
<dbReference type="Pfam" id="PF02897">
    <property type="entry name" value="Peptidase_S9_N"/>
    <property type="match status" value="1"/>
</dbReference>
<dbReference type="Gene3D" id="2.130.10.120">
    <property type="entry name" value="Prolyl oligopeptidase, N-terminal domain"/>
    <property type="match status" value="1"/>
</dbReference>
<evidence type="ECO:0000259" key="8">
    <source>
        <dbReference type="Pfam" id="PF00326"/>
    </source>
</evidence>
<name>A0A8T0GTJ9_CERPU</name>